<dbReference type="SUPFAM" id="SSF57196">
    <property type="entry name" value="EGF/Laminin"/>
    <property type="match status" value="1"/>
</dbReference>
<dbReference type="Proteomes" id="UP000438429">
    <property type="component" value="Unassembled WGS sequence"/>
</dbReference>
<feature type="disulfide bond" evidence="1">
    <location>
        <begin position="43"/>
        <end position="52"/>
    </location>
</feature>
<comment type="caution">
    <text evidence="1">Lacks conserved residue(s) required for the propagation of feature annotation.</text>
</comment>
<evidence type="ECO:0000256" key="2">
    <source>
        <dbReference type="SAM" id="Phobius"/>
    </source>
</evidence>
<dbReference type="PROSITE" id="PS00022">
    <property type="entry name" value="EGF_1"/>
    <property type="match status" value="1"/>
</dbReference>
<evidence type="ECO:0000313" key="5">
    <source>
        <dbReference type="Proteomes" id="UP000438429"/>
    </source>
</evidence>
<proteinExistence type="predicted"/>
<keyword evidence="1" id="KW-0245">EGF-like domain</keyword>
<feature type="transmembrane region" description="Helical" evidence="2">
    <location>
        <begin position="64"/>
        <end position="83"/>
    </location>
</feature>
<keyword evidence="2" id="KW-1133">Transmembrane helix</keyword>
<dbReference type="EMBL" id="VEVO01000014">
    <property type="protein sequence ID" value="KAF0031080.1"/>
    <property type="molecule type" value="Genomic_DNA"/>
</dbReference>
<organism evidence="4 5">
    <name type="scientific">Scophthalmus maximus</name>
    <name type="common">Turbot</name>
    <name type="synonym">Psetta maxima</name>
    <dbReference type="NCBI Taxonomy" id="52904"/>
    <lineage>
        <taxon>Eukaryota</taxon>
        <taxon>Metazoa</taxon>
        <taxon>Chordata</taxon>
        <taxon>Craniata</taxon>
        <taxon>Vertebrata</taxon>
        <taxon>Euteleostomi</taxon>
        <taxon>Actinopterygii</taxon>
        <taxon>Neopterygii</taxon>
        <taxon>Teleostei</taxon>
        <taxon>Neoteleostei</taxon>
        <taxon>Acanthomorphata</taxon>
        <taxon>Carangaria</taxon>
        <taxon>Pleuronectiformes</taxon>
        <taxon>Pleuronectoidei</taxon>
        <taxon>Scophthalmidae</taxon>
        <taxon>Scophthalmus</taxon>
    </lineage>
</organism>
<dbReference type="AlphaFoldDB" id="A0A6A4SGQ8"/>
<feature type="domain" description="EGF-like" evidence="3">
    <location>
        <begin position="14"/>
        <end position="53"/>
    </location>
</feature>
<evidence type="ECO:0000259" key="3">
    <source>
        <dbReference type="PROSITE" id="PS50026"/>
    </source>
</evidence>
<protein>
    <recommendedName>
        <fullName evidence="3">EGF-like domain-containing protein</fullName>
    </recommendedName>
</protein>
<accession>A0A6A4SGQ8</accession>
<gene>
    <name evidence="4" type="ORF">F2P81_015635</name>
</gene>
<keyword evidence="1" id="KW-1015">Disulfide bond</keyword>
<reference evidence="4 5" key="1">
    <citation type="submission" date="2019-06" db="EMBL/GenBank/DDBJ databases">
        <title>Draft genomes of female and male turbot (Scophthalmus maximus).</title>
        <authorList>
            <person name="Xu H."/>
            <person name="Xu X.-W."/>
            <person name="Shao C."/>
            <person name="Chen S."/>
        </authorList>
    </citation>
    <scope>NUCLEOTIDE SEQUENCE [LARGE SCALE GENOMIC DNA]</scope>
    <source>
        <strain evidence="4">Ysfricsl-2016a</strain>
        <tissue evidence="4">Blood</tissue>
    </source>
</reference>
<sequence length="218" mass="24037">MATALPAPRGLDLSLPTCGETQCSGRGTCAPPPGGGANLVCDCHLGYQGESCEDTVNGALSLPLTLSVLAVIVGVVLLAFVCAKVRQFQKKKRSLRSSTHCNLRKHTQLDKTNSQHNRTDIHHDLVASDTAELPENCFMIFLHESGLNYKRRCRVEEAFFTAASPCFRMYSQFKHKEEAMPSDESLKETGLSNRIRHIFHDDGPYAARPEARASDDDF</sequence>
<evidence type="ECO:0000256" key="1">
    <source>
        <dbReference type="PROSITE-ProRule" id="PRU00076"/>
    </source>
</evidence>
<keyword evidence="2" id="KW-0472">Membrane</keyword>
<evidence type="ECO:0000313" key="4">
    <source>
        <dbReference type="EMBL" id="KAF0031080.1"/>
    </source>
</evidence>
<name>A0A6A4SGQ8_SCOMX</name>
<comment type="caution">
    <text evidence="4">The sequence shown here is derived from an EMBL/GenBank/DDBJ whole genome shotgun (WGS) entry which is preliminary data.</text>
</comment>
<dbReference type="PROSITE" id="PS01186">
    <property type="entry name" value="EGF_2"/>
    <property type="match status" value="1"/>
</dbReference>
<dbReference type="PROSITE" id="PS50026">
    <property type="entry name" value="EGF_3"/>
    <property type="match status" value="1"/>
</dbReference>
<keyword evidence="2" id="KW-0812">Transmembrane</keyword>
<dbReference type="InterPro" id="IPR000742">
    <property type="entry name" value="EGF"/>
</dbReference>